<feature type="region of interest" description="Disordered" evidence="5">
    <location>
        <begin position="418"/>
        <end position="437"/>
    </location>
</feature>
<evidence type="ECO:0008006" key="9">
    <source>
        <dbReference type="Google" id="ProtNLM"/>
    </source>
</evidence>
<evidence type="ECO:0000256" key="4">
    <source>
        <dbReference type="ARBA" id="ARBA00023136"/>
    </source>
</evidence>
<dbReference type="GO" id="GO:0071944">
    <property type="term" value="C:cell periphery"/>
    <property type="evidence" value="ECO:0007669"/>
    <property type="project" value="UniProtKB-ARBA"/>
</dbReference>
<feature type="compositionally biased region" description="Low complexity" evidence="5">
    <location>
        <begin position="831"/>
        <end position="847"/>
    </location>
</feature>
<keyword evidence="2" id="KW-0812">Transmembrane</keyword>
<feature type="compositionally biased region" description="Polar residues" evidence="5">
    <location>
        <begin position="506"/>
        <end position="537"/>
    </location>
</feature>
<comment type="subcellular location">
    <subcellularLocation>
        <location evidence="1">Membrane</location>
        <topology evidence="1">Single-pass membrane protein</topology>
    </subcellularLocation>
</comment>
<feature type="signal peptide" evidence="6">
    <location>
        <begin position="1"/>
        <end position="21"/>
    </location>
</feature>
<evidence type="ECO:0000256" key="1">
    <source>
        <dbReference type="ARBA" id="ARBA00004167"/>
    </source>
</evidence>
<feature type="compositionally biased region" description="Polar residues" evidence="5">
    <location>
        <begin position="773"/>
        <end position="802"/>
    </location>
</feature>
<feature type="chain" id="PRO_5009447759" description="Extracellular membrane protein CFEM domain-containing protein" evidence="6">
    <location>
        <begin position="22"/>
        <end position="981"/>
    </location>
</feature>
<feature type="region of interest" description="Disordered" evidence="5">
    <location>
        <begin position="767"/>
        <end position="904"/>
    </location>
</feature>
<keyword evidence="6" id="KW-0732">Signal</keyword>
<evidence type="ECO:0000313" key="8">
    <source>
        <dbReference type="Proteomes" id="UP000177625"/>
    </source>
</evidence>
<dbReference type="AlphaFoldDB" id="A0A1E1LXR7"/>
<proteinExistence type="predicted"/>
<feature type="compositionally biased region" description="Low complexity" evidence="5">
    <location>
        <begin position="491"/>
        <end position="505"/>
    </location>
</feature>
<evidence type="ECO:0000256" key="2">
    <source>
        <dbReference type="ARBA" id="ARBA00022692"/>
    </source>
</evidence>
<feature type="compositionally biased region" description="Polar residues" evidence="5">
    <location>
        <begin position="462"/>
        <end position="490"/>
    </location>
</feature>
<organism evidence="7 8">
    <name type="scientific">Rhynchosporium secalis</name>
    <name type="common">Barley scald fungus</name>
    <dbReference type="NCBI Taxonomy" id="38038"/>
    <lineage>
        <taxon>Eukaryota</taxon>
        <taxon>Fungi</taxon>
        <taxon>Dikarya</taxon>
        <taxon>Ascomycota</taxon>
        <taxon>Pezizomycotina</taxon>
        <taxon>Leotiomycetes</taxon>
        <taxon>Helotiales</taxon>
        <taxon>Ploettnerulaceae</taxon>
        <taxon>Rhynchosporium</taxon>
    </lineage>
</organism>
<feature type="region of interest" description="Disordered" evidence="5">
    <location>
        <begin position="718"/>
        <end position="737"/>
    </location>
</feature>
<accession>A0A1E1LXR7</accession>
<feature type="region of interest" description="Disordered" evidence="5">
    <location>
        <begin position="678"/>
        <end position="697"/>
    </location>
</feature>
<keyword evidence="4" id="KW-0472">Membrane</keyword>
<reference evidence="8" key="1">
    <citation type="submission" date="2016-03" db="EMBL/GenBank/DDBJ databases">
        <authorList>
            <person name="Guldener U."/>
        </authorList>
    </citation>
    <scope>NUCLEOTIDE SEQUENCE [LARGE SCALE GENOMIC DNA]</scope>
</reference>
<feature type="compositionally biased region" description="Low complexity" evidence="5">
    <location>
        <begin position="867"/>
        <end position="883"/>
    </location>
</feature>
<evidence type="ECO:0000313" key="7">
    <source>
        <dbReference type="EMBL" id="CZT41658.1"/>
    </source>
</evidence>
<gene>
    <name evidence="7" type="ORF">RSE6_01417</name>
</gene>
<dbReference type="InterPro" id="IPR051694">
    <property type="entry name" value="Immunoregulatory_rcpt-like"/>
</dbReference>
<evidence type="ECO:0000256" key="6">
    <source>
        <dbReference type="SAM" id="SignalP"/>
    </source>
</evidence>
<dbReference type="PANTHER" id="PTHR15549">
    <property type="entry name" value="PAIRED IMMUNOGLOBULIN-LIKE TYPE 2 RECEPTOR"/>
    <property type="match status" value="1"/>
</dbReference>
<dbReference type="GO" id="GO:0016020">
    <property type="term" value="C:membrane"/>
    <property type="evidence" value="ECO:0007669"/>
    <property type="project" value="UniProtKB-SubCell"/>
</dbReference>
<sequence>MALSWPSLILLAFSFSARVNAASKSNYTLTPELTSFIPSCAQECFISFLDANFPIGTCSAKPNLECLCSKNGTSGYTIGEGAVQCVISEINIGFCKGNSAKDTVVNGAYGMCSGQPSALPNTHATITATLILQTSMPSVVLVAPAPTKSSISRQSSSAVTSTTSQALSSTFATITSRPSSVTTMTSTASSVPAASDTASPEPVLSKKAIVGITVASIGGSAVAVGLLILFICCRGRKKTKKERESDLIPFQLQSDHVMDQKKYKYKSFKGSTERRPGGTRNGVAARIAPKVPPRLDTSSPNMFSRRSIKPDTIGLAISPDHPFSTEKQQRRSSKLLPEKPTLTLKVPKQAQKPINGFSINQPNVHPSAISRQSTATQFEEDYDESADTMVAADDTWAAKSTDQILDVRTGTWQTIRKVDSEPKHHGSSNEVYHWQPQLTKNQPINPDYYIKPLSVVGRKVGSFSQPRKPTGYTRQYEQQQLSVPEQNRPITGSSSLYSATGSLSSNDAGRNNNTNPRTDRFSYQQTGPYDNQDSIVSPQEPRTAGTDFPLSPVVESPASGRSPVSYPKIPPPGAGAGATKRLSQSTIRMVPPPPQPDFTKALGAGKPWRRAEIAAQIERERAAQGNGQIQLQILGQGQQGMPAFRLQSPESQQQARPQETLAPASPVSYAFLVPPPQALIPGRSQTTSPPSLASPYLFRSPSQAKLVPPPLLRSHLQLQRAARTSPPSQNQGGGYIGQHNQRQIMTESPPTIKMTPPTGLLRTRSQLQKEGRTPSPNMNQAQKQSQNQTEAQRQTQTLRIVTSSPPLQPPPQQQQPPISQIPTRPGPIPTQPSSYTTQHSQTQSSKTLPYPPTFPPERTSSLASQASSITNISTSNSTSSSLLTKRRGHEAASTLTLSKTEEDQKRQMAKWRVLKREEIELAKKEGWRPMLGRENGGNVNGYLSPRDGAYEFERTELPTTPGWVPRLTPTRRGDELFLNVQ</sequence>
<feature type="region of interest" description="Disordered" evidence="5">
    <location>
        <begin position="314"/>
        <end position="336"/>
    </location>
</feature>
<evidence type="ECO:0000256" key="5">
    <source>
        <dbReference type="SAM" id="MobiDB-lite"/>
    </source>
</evidence>
<evidence type="ECO:0000256" key="3">
    <source>
        <dbReference type="ARBA" id="ARBA00022989"/>
    </source>
</evidence>
<keyword evidence="8" id="KW-1185">Reference proteome</keyword>
<name>A0A1E1LXR7_RHYSE</name>
<keyword evidence="3" id="KW-1133">Transmembrane helix</keyword>
<feature type="region of interest" description="Disordered" evidence="5">
    <location>
        <begin position="461"/>
        <end position="579"/>
    </location>
</feature>
<dbReference type="EMBL" id="FJVC01000038">
    <property type="protein sequence ID" value="CZT41658.1"/>
    <property type="molecule type" value="Genomic_DNA"/>
</dbReference>
<protein>
    <recommendedName>
        <fullName evidence="9">Extracellular membrane protein CFEM domain-containing protein</fullName>
    </recommendedName>
</protein>
<dbReference type="Proteomes" id="UP000177625">
    <property type="component" value="Unassembled WGS sequence"/>
</dbReference>